<dbReference type="Gene3D" id="3.40.50.300">
    <property type="entry name" value="P-loop containing nucleotide triphosphate hydrolases"/>
    <property type="match status" value="1"/>
</dbReference>
<dbReference type="InterPro" id="IPR013525">
    <property type="entry name" value="ABC2_TM"/>
</dbReference>
<evidence type="ECO:0000313" key="12">
    <source>
        <dbReference type="EnsemblPlants" id="PGSC0003DMT400069337"/>
    </source>
</evidence>
<dbReference type="GO" id="GO:0015562">
    <property type="term" value="F:efflux transmembrane transporter activity"/>
    <property type="evidence" value="ECO:0000318"/>
    <property type="project" value="GO_Central"/>
</dbReference>
<dbReference type="PANTHER" id="PTHR48042:SF3">
    <property type="entry name" value="ABC TRANSPORTER DOMAIN-CONTAINING PROTEIN"/>
    <property type="match status" value="1"/>
</dbReference>
<dbReference type="InterPro" id="IPR052215">
    <property type="entry name" value="Plant_ABCG"/>
</dbReference>
<sequence length="656" mass="73690">MRNSLSSFSSVITSSNDDVITEIEEANEPQGHNGIVVYAHVAWKNVNVMVTLNNGDTRNILEGLTGYAEPGTFTALMGPSGSGKSTLLDALSGRLASNAILSGKILLNGRKAKLSFGTAAYVTQDDTLIGTLTVRETIYYSAQLRLPDRMPVSEKRTLVESTIVDMGLQDCADTFIGNWHLRGISGGEKRRVSIALEILMRPRLLFLDEPTSGLDSASAFFVTQTLRCLSRDGRTVIASIHQPSSEVFELFDRLYLLSGGKTVYFGQASEANQARYTSLTQDSPSFYFLMLETYNEAGFPCPSFRNPSDHFLRCSNSDFDKVMTTLADSIKSDQYNDDPLNKMTTVEAIRSLVDFYRRSQYCYLANEQVEEMSKVKGAVLDSNGSQASFFMQSYILTKRSFVNMTRDFGYYWLRLVIYLVVSVCVGTIYFNVGTTYNSIQVFQRERMNGHYGVIAFVISNTLSAMPFLILIATLSGTVCYLMVRFHPGFSHYLFFVLALYASITTVESLMMVIASVVPNFLMGIVIGAGILGISMVVSGFFRLPHDIPKPVWRYPVSYLTFDFWAIQGQYKNHLKGLVFDNQSPDLPKITGEYALKQTFQIHVERSKWVDLSVIFSMIIIYRVIFFIMIKINEDVTPWLRGYIARRKMQQNGANQN</sequence>
<reference evidence="12" key="2">
    <citation type="submission" date="2015-06" db="UniProtKB">
        <authorList>
            <consortium name="EnsemblPlants"/>
        </authorList>
    </citation>
    <scope>IDENTIFICATION</scope>
    <source>
        <strain evidence="12">DM1-3 516 R44</strain>
    </source>
</reference>
<dbReference type="SMART" id="SM00382">
    <property type="entry name" value="AAA"/>
    <property type="match status" value="1"/>
</dbReference>
<dbReference type="FunFam" id="3.40.50.300:FF:000504">
    <property type="entry name" value="ABC transporter G family member 11"/>
    <property type="match status" value="1"/>
</dbReference>
<dbReference type="InterPro" id="IPR003439">
    <property type="entry name" value="ABC_transporter-like_ATP-bd"/>
</dbReference>
<feature type="transmembrane region" description="Helical" evidence="10">
    <location>
        <begin position="492"/>
        <end position="514"/>
    </location>
</feature>
<dbReference type="PROSITE" id="PS50893">
    <property type="entry name" value="ABC_TRANSPORTER_2"/>
    <property type="match status" value="1"/>
</dbReference>
<evidence type="ECO:0000256" key="8">
    <source>
        <dbReference type="ARBA" id="ARBA00022989"/>
    </source>
</evidence>
<dbReference type="OMA" id="CYLANEQ"/>
<dbReference type="PaxDb" id="4113-PGSC0003DMT400069337"/>
<dbReference type="GO" id="GO:0005524">
    <property type="term" value="F:ATP binding"/>
    <property type="evidence" value="ECO:0007669"/>
    <property type="project" value="UniProtKB-KW"/>
</dbReference>
<dbReference type="CDD" id="cd03213">
    <property type="entry name" value="ABCG_EPDR"/>
    <property type="match status" value="1"/>
</dbReference>
<keyword evidence="6" id="KW-0547">Nucleotide-binding</keyword>
<accession>M1CKB5</accession>
<dbReference type="Pfam" id="PF00005">
    <property type="entry name" value="ABC_tran"/>
    <property type="match status" value="1"/>
</dbReference>
<dbReference type="GO" id="GO:0005886">
    <property type="term" value="C:plasma membrane"/>
    <property type="evidence" value="ECO:0000318"/>
    <property type="project" value="GO_Central"/>
</dbReference>
<keyword evidence="3" id="KW-0813">Transport</keyword>
<dbReference type="HOGENOM" id="CLU_000604_57_7_1"/>
<keyword evidence="5 10" id="KW-0812">Transmembrane</keyword>
<evidence type="ECO:0000256" key="7">
    <source>
        <dbReference type="ARBA" id="ARBA00022840"/>
    </source>
</evidence>
<evidence type="ECO:0000256" key="1">
    <source>
        <dbReference type="ARBA" id="ARBA00004141"/>
    </source>
</evidence>
<dbReference type="PROSITE" id="PS00211">
    <property type="entry name" value="ABC_TRANSPORTER_1"/>
    <property type="match status" value="1"/>
</dbReference>
<comment type="similarity">
    <text evidence="2">Belongs to the ABC transporter superfamily. ABCG family. Eye pigment precursor importer (TC 3.A.1.204) subfamily.</text>
</comment>
<keyword evidence="7" id="KW-0067">ATP-binding</keyword>
<keyword evidence="8 10" id="KW-1133">Transmembrane helix</keyword>
<dbReference type="SUPFAM" id="SSF52540">
    <property type="entry name" value="P-loop containing nucleoside triphosphate hydrolases"/>
    <property type="match status" value="1"/>
</dbReference>
<dbReference type="GO" id="GO:0009651">
    <property type="term" value="P:response to salt stress"/>
    <property type="evidence" value="ECO:0007669"/>
    <property type="project" value="UniProtKB-ARBA"/>
</dbReference>
<evidence type="ECO:0000256" key="9">
    <source>
        <dbReference type="ARBA" id="ARBA00023136"/>
    </source>
</evidence>
<name>M1CKB5_SOLTU</name>
<dbReference type="GO" id="GO:0015245">
    <property type="term" value="F:fatty acid transmembrane transporter activity"/>
    <property type="evidence" value="ECO:0000318"/>
    <property type="project" value="GO_Central"/>
</dbReference>
<dbReference type="eggNOG" id="KOG0061">
    <property type="taxonomic scope" value="Eukaryota"/>
</dbReference>
<dbReference type="Pfam" id="PF01061">
    <property type="entry name" value="ABC2_membrane"/>
    <property type="match status" value="1"/>
</dbReference>
<dbReference type="Gramene" id="PGSC0003DMT400069337">
    <property type="protein sequence ID" value="PGSC0003DMT400069337"/>
    <property type="gene ID" value="PGSC0003DMG400026971"/>
</dbReference>
<dbReference type="InterPro" id="IPR003593">
    <property type="entry name" value="AAA+_ATPase"/>
</dbReference>
<evidence type="ECO:0000313" key="13">
    <source>
        <dbReference type="Proteomes" id="UP000011115"/>
    </source>
</evidence>
<dbReference type="InterPro" id="IPR027417">
    <property type="entry name" value="P-loop_NTPase"/>
</dbReference>
<dbReference type="GO" id="GO:0016887">
    <property type="term" value="F:ATP hydrolysis activity"/>
    <property type="evidence" value="ECO:0007669"/>
    <property type="project" value="InterPro"/>
</dbReference>
<dbReference type="PANTHER" id="PTHR48042">
    <property type="entry name" value="ABC TRANSPORTER G FAMILY MEMBER 11"/>
    <property type="match status" value="1"/>
</dbReference>
<protein>
    <submittedName>
        <fullName evidence="12">White-brown-complex ABC transporter family</fullName>
    </submittedName>
</protein>
<reference evidence="13" key="1">
    <citation type="journal article" date="2011" name="Nature">
        <title>Genome sequence and analysis of the tuber crop potato.</title>
        <authorList>
            <consortium name="The Potato Genome Sequencing Consortium"/>
        </authorList>
    </citation>
    <scope>NUCLEOTIDE SEQUENCE [LARGE SCALE GENOMIC DNA]</scope>
    <source>
        <strain evidence="13">cv. DM1-3 516 R44</strain>
    </source>
</reference>
<feature type="transmembrane region" description="Helical" evidence="10">
    <location>
        <begin position="408"/>
        <end position="430"/>
    </location>
</feature>
<feature type="transmembrane region" description="Helical" evidence="10">
    <location>
        <begin position="520"/>
        <end position="543"/>
    </location>
</feature>
<dbReference type="GO" id="GO:0055085">
    <property type="term" value="P:transmembrane transport"/>
    <property type="evidence" value="ECO:0000318"/>
    <property type="project" value="GO_Central"/>
</dbReference>
<evidence type="ECO:0000256" key="6">
    <source>
        <dbReference type="ARBA" id="ARBA00022741"/>
    </source>
</evidence>
<feature type="domain" description="ABC transporter" evidence="11">
    <location>
        <begin position="43"/>
        <end position="284"/>
    </location>
</feature>
<evidence type="ECO:0000256" key="3">
    <source>
        <dbReference type="ARBA" id="ARBA00022448"/>
    </source>
</evidence>
<dbReference type="EnsemblPlants" id="PGSC0003DMT400069337">
    <property type="protein sequence ID" value="PGSC0003DMT400069337"/>
    <property type="gene ID" value="PGSC0003DMG400026971"/>
</dbReference>
<keyword evidence="13" id="KW-1185">Reference proteome</keyword>
<feature type="transmembrane region" description="Helical" evidence="10">
    <location>
        <begin position="450"/>
        <end position="483"/>
    </location>
</feature>
<evidence type="ECO:0000256" key="2">
    <source>
        <dbReference type="ARBA" id="ARBA00005814"/>
    </source>
</evidence>
<proteinExistence type="inferred from homology"/>
<keyword evidence="9 10" id="KW-0472">Membrane</keyword>
<dbReference type="AlphaFoldDB" id="M1CKB5"/>
<feature type="transmembrane region" description="Helical" evidence="10">
    <location>
        <begin position="608"/>
        <end position="629"/>
    </location>
</feature>
<dbReference type="GO" id="GO:0080051">
    <property type="term" value="P:cutin transport"/>
    <property type="evidence" value="ECO:0000318"/>
    <property type="project" value="GO_Central"/>
</dbReference>
<keyword evidence="4" id="KW-0597">Phosphoprotein</keyword>
<evidence type="ECO:0000256" key="10">
    <source>
        <dbReference type="SAM" id="Phobius"/>
    </source>
</evidence>
<evidence type="ECO:0000256" key="4">
    <source>
        <dbReference type="ARBA" id="ARBA00022553"/>
    </source>
</evidence>
<dbReference type="GO" id="GO:0140359">
    <property type="term" value="F:ABC-type transporter activity"/>
    <property type="evidence" value="ECO:0007669"/>
    <property type="project" value="InterPro"/>
</dbReference>
<dbReference type="Proteomes" id="UP000011115">
    <property type="component" value="Unassembled WGS sequence"/>
</dbReference>
<comment type="subcellular location">
    <subcellularLocation>
        <location evidence="1">Membrane</location>
        <topology evidence="1">Multi-pass membrane protein</topology>
    </subcellularLocation>
</comment>
<organism evidence="12 13">
    <name type="scientific">Solanum tuberosum</name>
    <name type="common">Potato</name>
    <dbReference type="NCBI Taxonomy" id="4113"/>
    <lineage>
        <taxon>Eukaryota</taxon>
        <taxon>Viridiplantae</taxon>
        <taxon>Streptophyta</taxon>
        <taxon>Embryophyta</taxon>
        <taxon>Tracheophyta</taxon>
        <taxon>Spermatophyta</taxon>
        <taxon>Magnoliopsida</taxon>
        <taxon>eudicotyledons</taxon>
        <taxon>Gunneridae</taxon>
        <taxon>Pentapetalae</taxon>
        <taxon>asterids</taxon>
        <taxon>lamiids</taxon>
        <taxon>Solanales</taxon>
        <taxon>Solanaceae</taxon>
        <taxon>Solanoideae</taxon>
        <taxon>Solaneae</taxon>
        <taxon>Solanum</taxon>
    </lineage>
</organism>
<dbReference type="InParanoid" id="M1CKB5"/>
<dbReference type="InterPro" id="IPR017871">
    <property type="entry name" value="ABC_transporter-like_CS"/>
</dbReference>
<evidence type="ECO:0000259" key="11">
    <source>
        <dbReference type="PROSITE" id="PS50893"/>
    </source>
</evidence>
<evidence type="ECO:0000256" key="5">
    <source>
        <dbReference type="ARBA" id="ARBA00022692"/>
    </source>
</evidence>